<sequence>MTPFGDRMRKLRAERGVTLKDMAEALGVSSAYLSALEHGKRGRPGWHLIQRILAYFNIIWDEADEVVRLARISHPRITIDTSGLNPKATELANRLADDIGKLDPATLDELLSTLGRKRQRPRG</sequence>
<evidence type="ECO:0000313" key="2">
    <source>
        <dbReference type="EMBL" id="PZF77437.1"/>
    </source>
</evidence>
<keyword evidence="3" id="KW-1185">Reference proteome</keyword>
<dbReference type="AlphaFoldDB" id="A0A2W2BNQ7"/>
<dbReference type="Pfam" id="PF13560">
    <property type="entry name" value="HTH_31"/>
    <property type="match status" value="1"/>
</dbReference>
<dbReference type="SUPFAM" id="SSF47413">
    <property type="entry name" value="lambda repressor-like DNA-binding domains"/>
    <property type="match status" value="1"/>
</dbReference>
<dbReference type="Gene3D" id="1.10.260.40">
    <property type="entry name" value="lambda repressor-like DNA-binding domains"/>
    <property type="match status" value="1"/>
</dbReference>
<evidence type="ECO:0000259" key="1">
    <source>
        <dbReference type="PROSITE" id="PS50943"/>
    </source>
</evidence>
<gene>
    <name evidence="2" type="ORF">DK847_08950</name>
</gene>
<dbReference type="InterPro" id="IPR001387">
    <property type="entry name" value="Cro/C1-type_HTH"/>
</dbReference>
<dbReference type="PROSITE" id="PS50943">
    <property type="entry name" value="HTH_CROC1"/>
    <property type="match status" value="1"/>
</dbReference>
<dbReference type="Proteomes" id="UP000248795">
    <property type="component" value="Unassembled WGS sequence"/>
</dbReference>
<dbReference type="InterPro" id="IPR010982">
    <property type="entry name" value="Lambda_DNA-bd_dom_sf"/>
</dbReference>
<evidence type="ECO:0000313" key="3">
    <source>
        <dbReference type="Proteomes" id="UP000248795"/>
    </source>
</evidence>
<dbReference type="CDD" id="cd00093">
    <property type="entry name" value="HTH_XRE"/>
    <property type="match status" value="1"/>
</dbReference>
<dbReference type="EMBL" id="QKVK01000003">
    <property type="protein sequence ID" value="PZF77437.1"/>
    <property type="molecule type" value="Genomic_DNA"/>
</dbReference>
<reference evidence="3" key="1">
    <citation type="submission" date="2018-06" db="EMBL/GenBank/DDBJ databases">
        <title>Aestuariibacter litoralis strain KCTC 52945T.</title>
        <authorList>
            <person name="Li X."/>
            <person name="Salam N."/>
            <person name="Li J.-L."/>
            <person name="Chen Y.-M."/>
            <person name="Yang Z.-W."/>
            <person name="Zhang L.-Y."/>
            <person name="Han M.-X."/>
            <person name="Xiao M."/>
            <person name="Li W.-J."/>
        </authorList>
    </citation>
    <scope>NUCLEOTIDE SEQUENCE [LARGE SCALE GENOMIC DNA]</scope>
    <source>
        <strain evidence="3">KCTC 52945</strain>
    </source>
</reference>
<feature type="domain" description="HTH cro/C1-type" evidence="1">
    <location>
        <begin position="8"/>
        <end position="66"/>
    </location>
</feature>
<proteinExistence type="predicted"/>
<dbReference type="GO" id="GO:0003677">
    <property type="term" value="F:DNA binding"/>
    <property type="evidence" value="ECO:0007669"/>
    <property type="project" value="InterPro"/>
</dbReference>
<accession>A0A2W2BNQ7</accession>
<organism evidence="2 3">
    <name type="scientific">Aestuariivirga litoralis</name>
    <dbReference type="NCBI Taxonomy" id="2650924"/>
    <lineage>
        <taxon>Bacteria</taxon>
        <taxon>Pseudomonadati</taxon>
        <taxon>Pseudomonadota</taxon>
        <taxon>Alphaproteobacteria</taxon>
        <taxon>Hyphomicrobiales</taxon>
        <taxon>Aestuariivirgaceae</taxon>
        <taxon>Aestuariivirga</taxon>
    </lineage>
</organism>
<protein>
    <submittedName>
        <fullName evidence="2">Transcriptional regulator</fullName>
    </submittedName>
</protein>
<comment type="caution">
    <text evidence="2">The sequence shown here is derived from an EMBL/GenBank/DDBJ whole genome shotgun (WGS) entry which is preliminary data.</text>
</comment>
<dbReference type="RefSeq" id="WP_111197884.1">
    <property type="nucleotide sequence ID" value="NZ_QKVK01000003.1"/>
</dbReference>
<dbReference type="SMART" id="SM00530">
    <property type="entry name" value="HTH_XRE"/>
    <property type="match status" value="1"/>
</dbReference>
<name>A0A2W2BNQ7_9HYPH</name>